<evidence type="ECO:0000313" key="4">
    <source>
        <dbReference type="Proteomes" id="UP000254101"/>
    </source>
</evidence>
<dbReference type="EMBL" id="QRBB01000002">
    <property type="protein sequence ID" value="RDS75881.1"/>
    <property type="molecule type" value="Genomic_DNA"/>
</dbReference>
<keyword evidence="2" id="KW-0732">Signal</keyword>
<proteinExistence type="predicted"/>
<reference evidence="3 4" key="1">
    <citation type="submission" date="2018-07" db="EMBL/GenBank/DDBJ databases">
        <title>Erythrobacter nanhaiensis sp. nov., a novel member of the genus Erythrobacter isolated from the South China Sea.</title>
        <authorList>
            <person name="Chen X."/>
            <person name="Liu J."/>
        </authorList>
    </citation>
    <scope>NUCLEOTIDE SEQUENCE [LARGE SCALE GENOMIC DNA]</scope>
    <source>
        <strain evidence="3 4">S-5</strain>
    </source>
</reference>
<keyword evidence="1" id="KW-0472">Membrane</keyword>
<organism evidence="3 4">
    <name type="scientific">Alteriqipengyuania lutimaris</name>
    <dbReference type="NCBI Taxonomy" id="1538146"/>
    <lineage>
        <taxon>Bacteria</taxon>
        <taxon>Pseudomonadati</taxon>
        <taxon>Pseudomonadota</taxon>
        <taxon>Alphaproteobacteria</taxon>
        <taxon>Sphingomonadales</taxon>
        <taxon>Erythrobacteraceae</taxon>
        <taxon>Alteriqipengyuania</taxon>
    </lineage>
</organism>
<feature type="transmembrane region" description="Helical" evidence="1">
    <location>
        <begin position="43"/>
        <end position="61"/>
    </location>
</feature>
<sequence>MQSFTKAALCTAAAGAMAFTSAAPAEAQRYRDRDNDGISAGEVIAGALIIGGIAAIASASNNNRDRYRDNRYRDDYYRSNGNPRGAIDQCVRVAENQARRAGYRYANVVDINRVRDTRRGWNITGRIEVDGARGYRDQRRGYSDRYDRRGYNRGGDRGRFSCEIRRGRVVDIDYRGIRGLNRI</sequence>
<gene>
    <name evidence="3" type="ORF">DL238_14480</name>
</gene>
<dbReference type="RefSeq" id="WP_115493151.1">
    <property type="nucleotide sequence ID" value="NZ_JACHWW010000002.1"/>
</dbReference>
<dbReference type="Proteomes" id="UP000254101">
    <property type="component" value="Unassembled WGS sequence"/>
</dbReference>
<accession>A0A395LGW3</accession>
<keyword evidence="1" id="KW-1133">Transmembrane helix</keyword>
<protein>
    <recommendedName>
        <fullName evidence="5">17 kDa surface antigen</fullName>
    </recommendedName>
</protein>
<dbReference type="AlphaFoldDB" id="A0A395LGW3"/>
<keyword evidence="1" id="KW-0812">Transmembrane</keyword>
<evidence type="ECO:0000313" key="3">
    <source>
        <dbReference type="EMBL" id="RDS75881.1"/>
    </source>
</evidence>
<evidence type="ECO:0000256" key="2">
    <source>
        <dbReference type="SAM" id="SignalP"/>
    </source>
</evidence>
<name>A0A395LGW3_9SPHN</name>
<dbReference type="OrthoDB" id="7452714at2"/>
<comment type="caution">
    <text evidence="3">The sequence shown here is derived from an EMBL/GenBank/DDBJ whole genome shotgun (WGS) entry which is preliminary data.</text>
</comment>
<evidence type="ECO:0008006" key="5">
    <source>
        <dbReference type="Google" id="ProtNLM"/>
    </source>
</evidence>
<evidence type="ECO:0000256" key="1">
    <source>
        <dbReference type="SAM" id="Phobius"/>
    </source>
</evidence>
<feature type="signal peptide" evidence="2">
    <location>
        <begin position="1"/>
        <end position="27"/>
    </location>
</feature>
<keyword evidence="4" id="KW-1185">Reference proteome</keyword>
<feature type="chain" id="PRO_5017422681" description="17 kDa surface antigen" evidence="2">
    <location>
        <begin position="28"/>
        <end position="183"/>
    </location>
</feature>